<keyword evidence="3" id="KW-1185">Reference proteome</keyword>
<sequence length="128" mass="14302">MCGKEDSPPHEPPTVVSCSGSSSEGRIYAAYDSLVMTATRTVSQIFLTTIPRVHFLKSARSRLHVGLWPTTKMGAGIPYMPPGTCEKRSARFLRETSRNTVRVCYRKISHRQGCCNIYHVLLTACLRL</sequence>
<organism evidence="2 3">
    <name type="scientific">Portunus trituberculatus</name>
    <name type="common">Swimming crab</name>
    <name type="synonym">Neptunus trituberculatus</name>
    <dbReference type="NCBI Taxonomy" id="210409"/>
    <lineage>
        <taxon>Eukaryota</taxon>
        <taxon>Metazoa</taxon>
        <taxon>Ecdysozoa</taxon>
        <taxon>Arthropoda</taxon>
        <taxon>Crustacea</taxon>
        <taxon>Multicrustacea</taxon>
        <taxon>Malacostraca</taxon>
        <taxon>Eumalacostraca</taxon>
        <taxon>Eucarida</taxon>
        <taxon>Decapoda</taxon>
        <taxon>Pleocyemata</taxon>
        <taxon>Brachyura</taxon>
        <taxon>Eubrachyura</taxon>
        <taxon>Portunoidea</taxon>
        <taxon>Portunidae</taxon>
        <taxon>Portuninae</taxon>
        <taxon>Portunus</taxon>
    </lineage>
</organism>
<reference evidence="2 3" key="1">
    <citation type="submission" date="2019-05" db="EMBL/GenBank/DDBJ databases">
        <title>Another draft genome of Portunus trituberculatus and its Hox gene families provides insights of decapod evolution.</title>
        <authorList>
            <person name="Jeong J.-H."/>
            <person name="Song I."/>
            <person name="Kim S."/>
            <person name="Choi T."/>
            <person name="Kim D."/>
            <person name="Ryu S."/>
            <person name="Kim W."/>
        </authorList>
    </citation>
    <scope>NUCLEOTIDE SEQUENCE [LARGE SCALE GENOMIC DNA]</scope>
    <source>
        <tissue evidence="2">Muscle</tissue>
    </source>
</reference>
<accession>A0A5B7H0U6</accession>
<name>A0A5B7H0U6_PORTR</name>
<dbReference type="EMBL" id="VSRR010020081">
    <property type="protein sequence ID" value="MPC62808.1"/>
    <property type="molecule type" value="Genomic_DNA"/>
</dbReference>
<proteinExistence type="predicted"/>
<evidence type="ECO:0000256" key="1">
    <source>
        <dbReference type="SAM" id="MobiDB-lite"/>
    </source>
</evidence>
<feature type="region of interest" description="Disordered" evidence="1">
    <location>
        <begin position="1"/>
        <end position="21"/>
    </location>
</feature>
<dbReference type="Proteomes" id="UP000324222">
    <property type="component" value="Unassembled WGS sequence"/>
</dbReference>
<dbReference type="AlphaFoldDB" id="A0A5B7H0U6"/>
<gene>
    <name evidence="2" type="ORF">E2C01_056899</name>
</gene>
<evidence type="ECO:0000313" key="2">
    <source>
        <dbReference type="EMBL" id="MPC62808.1"/>
    </source>
</evidence>
<evidence type="ECO:0000313" key="3">
    <source>
        <dbReference type="Proteomes" id="UP000324222"/>
    </source>
</evidence>
<comment type="caution">
    <text evidence="2">The sequence shown here is derived from an EMBL/GenBank/DDBJ whole genome shotgun (WGS) entry which is preliminary data.</text>
</comment>
<protein>
    <submittedName>
        <fullName evidence="2">Uncharacterized protein</fullName>
    </submittedName>
</protein>